<comment type="caution">
    <text evidence="7">The sequence shown here is derived from an EMBL/GenBank/DDBJ whole genome shotgun (WGS) entry which is preliminary data.</text>
</comment>
<dbReference type="Pfam" id="PF01694">
    <property type="entry name" value="Rhomboid"/>
    <property type="match status" value="1"/>
</dbReference>
<evidence type="ECO:0000313" key="8">
    <source>
        <dbReference type="Proteomes" id="UP000808349"/>
    </source>
</evidence>
<evidence type="ECO:0000259" key="6">
    <source>
        <dbReference type="Pfam" id="PF01694"/>
    </source>
</evidence>
<dbReference type="InterPro" id="IPR035952">
    <property type="entry name" value="Rhomboid-like_sf"/>
</dbReference>
<proteinExistence type="predicted"/>
<dbReference type="PANTHER" id="PTHR43731:SF9">
    <property type="entry name" value="SLR1461 PROTEIN"/>
    <property type="match status" value="1"/>
</dbReference>
<organism evidence="7 8">
    <name type="scientific">Candidatus Defluviibacterium haderslevense</name>
    <dbReference type="NCBI Taxonomy" id="2981993"/>
    <lineage>
        <taxon>Bacteria</taxon>
        <taxon>Pseudomonadati</taxon>
        <taxon>Bacteroidota</taxon>
        <taxon>Saprospiria</taxon>
        <taxon>Saprospirales</taxon>
        <taxon>Saprospiraceae</taxon>
        <taxon>Candidatus Defluviibacterium</taxon>
    </lineage>
</organism>
<protein>
    <submittedName>
        <fullName evidence="7">Rhomboid family intramembrane serine protease</fullName>
    </submittedName>
</protein>
<keyword evidence="3 5" id="KW-1133">Transmembrane helix</keyword>
<dbReference type="InterPro" id="IPR050925">
    <property type="entry name" value="Rhomboid_protease_S54"/>
</dbReference>
<dbReference type="InterPro" id="IPR022764">
    <property type="entry name" value="Peptidase_S54_rhomboid_dom"/>
</dbReference>
<dbReference type="GO" id="GO:0006508">
    <property type="term" value="P:proteolysis"/>
    <property type="evidence" value="ECO:0007669"/>
    <property type="project" value="UniProtKB-KW"/>
</dbReference>
<dbReference type="EMBL" id="JADKFW010000007">
    <property type="protein sequence ID" value="MBK9718110.1"/>
    <property type="molecule type" value="Genomic_DNA"/>
</dbReference>
<evidence type="ECO:0000256" key="5">
    <source>
        <dbReference type="SAM" id="Phobius"/>
    </source>
</evidence>
<accession>A0A9D7S8V3</accession>
<keyword evidence="4 5" id="KW-0472">Membrane</keyword>
<evidence type="ECO:0000256" key="2">
    <source>
        <dbReference type="ARBA" id="ARBA00022692"/>
    </source>
</evidence>
<dbReference type="GO" id="GO:0016020">
    <property type="term" value="C:membrane"/>
    <property type="evidence" value="ECO:0007669"/>
    <property type="project" value="UniProtKB-SubCell"/>
</dbReference>
<feature type="domain" description="Peptidase S54 rhomboid" evidence="6">
    <location>
        <begin position="51"/>
        <end position="186"/>
    </location>
</feature>
<keyword evidence="7" id="KW-0378">Hydrolase</keyword>
<dbReference type="Gene3D" id="1.20.1540.10">
    <property type="entry name" value="Rhomboid-like"/>
    <property type="match status" value="1"/>
</dbReference>
<reference evidence="7 8" key="1">
    <citation type="submission" date="2020-10" db="EMBL/GenBank/DDBJ databases">
        <title>Connecting structure to function with the recovery of over 1000 high-quality activated sludge metagenome-assembled genomes encoding full-length rRNA genes using long-read sequencing.</title>
        <authorList>
            <person name="Singleton C.M."/>
            <person name="Petriglieri F."/>
            <person name="Kristensen J.M."/>
            <person name="Kirkegaard R.H."/>
            <person name="Michaelsen T.Y."/>
            <person name="Andersen M.H."/>
            <person name="Karst S.M."/>
            <person name="Dueholm M.S."/>
            <person name="Nielsen P.H."/>
            <person name="Albertsen M."/>
        </authorList>
    </citation>
    <scope>NUCLEOTIDE SEQUENCE [LARGE SCALE GENOMIC DNA]</scope>
    <source>
        <strain evidence="7">Ribe_18-Q3-R11-54_BAT3C.373</strain>
    </source>
</reference>
<keyword evidence="2 5" id="KW-0812">Transmembrane</keyword>
<name>A0A9D7S8V3_9BACT</name>
<evidence type="ECO:0000256" key="1">
    <source>
        <dbReference type="ARBA" id="ARBA00004141"/>
    </source>
</evidence>
<feature type="transmembrane region" description="Helical" evidence="5">
    <location>
        <begin position="12"/>
        <end position="36"/>
    </location>
</feature>
<feature type="transmembrane region" description="Helical" evidence="5">
    <location>
        <begin position="142"/>
        <end position="160"/>
    </location>
</feature>
<keyword evidence="7" id="KW-0645">Protease</keyword>
<evidence type="ECO:0000256" key="4">
    <source>
        <dbReference type="ARBA" id="ARBA00023136"/>
    </source>
</evidence>
<evidence type="ECO:0000256" key="3">
    <source>
        <dbReference type="ARBA" id="ARBA00022989"/>
    </source>
</evidence>
<feature type="transmembrane region" description="Helical" evidence="5">
    <location>
        <begin position="172"/>
        <end position="188"/>
    </location>
</feature>
<dbReference type="GO" id="GO:0004252">
    <property type="term" value="F:serine-type endopeptidase activity"/>
    <property type="evidence" value="ECO:0007669"/>
    <property type="project" value="InterPro"/>
</dbReference>
<evidence type="ECO:0000313" key="7">
    <source>
        <dbReference type="EMBL" id="MBK9718110.1"/>
    </source>
</evidence>
<gene>
    <name evidence="7" type="ORF">IPO85_11475</name>
</gene>
<dbReference type="SUPFAM" id="SSF144091">
    <property type="entry name" value="Rhomboid-like"/>
    <property type="match status" value="1"/>
</dbReference>
<feature type="transmembrane region" description="Helical" evidence="5">
    <location>
        <begin position="92"/>
        <end position="110"/>
    </location>
</feature>
<comment type="subcellular location">
    <subcellularLocation>
        <location evidence="1">Membrane</location>
        <topology evidence="1">Multi-pass membrane protein</topology>
    </subcellularLocation>
</comment>
<dbReference type="AlphaFoldDB" id="A0A9D7S8V3"/>
<dbReference type="Proteomes" id="UP000808349">
    <property type="component" value="Unassembled WGS sequence"/>
</dbReference>
<feature type="transmembrane region" description="Helical" evidence="5">
    <location>
        <begin position="116"/>
        <end position="135"/>
    </location>
</feature>
<sequence length="245" mass="28741">MIEDIKIQRDHFIYSLKIALGIVVFCIIVHLIFIIIPTPKYYWSIYPRDLGQWYGIFTGHYIHASWGHLASNLPPLFVTVMMIFFFYRSIGWAVYSMIWVLTGFAVFMFARNSSHIGASGLVYGLIAFVFFSGIFRRNIKSVVLMVIMVIMYSGYTAGFIPTDEKVSWESHLFGAIAGLWTAFIFRNYREKDEVIKKPDWYNDHTNKEYYLPRDAFDKTIAERDEEERIKKEEELNSGFTTHSIW</sequence>
<dbReference type="PANTHER" id="PTHR43731">
    <property type="entry name" value="RHOMBOID PROTEASE"/>
    <property type="match status" value="1"/>
</dbReference>